<accession>A0AAE1ESR2</accession>
<sequence length="72" mass="8168">PLTGTAVDIHNAWVTVGSGEDPAWPNIQILFHAFTIGSDFGTFQSAVYNFDPWRFKRYYSGTFDQQGYTMID</sequence>
<organism evidence="1 2">
    <name type="scientific">Petrolisthes cinctipes</name>
    <name type="common">Flat porcelain crab</name>
    <dbReference type="NCBI Taxonomy" id="88211"/>
    <lineage>
        <taxon>Eukaryota</taxon>
        <taxon>Metazoa</taxon>
        <taxon>Ecdysozoa</taxon>
        <taxon>Arthropoda</taxon>
        <taxon>Crustacea</taxon>
        <taxon>Multicrustacea</taxon>
        <taxon>Malacostraca</taxon>
        <taxon>Eumalacostraca</taxon>
        <taxon>Eucarida</taxon>
        <taxon>Decapoda</taxon>
        <taxon>Pleocyemata</taxon>
        <taxon>Anomura</taxon>
        <taxon>Galatheoidea</taxon>
        <taxon>Porcellanidae</taxon>
        <taxon>Petrolisthes</taxon>
    </lineage>
</organism>
<keyword evidence="2" id="KW-1185">Reference proteome</keyword>
<evidence type="ECO:0000313" key="1">
    <source>
        <dbReference type="EMBL" id="KAK3860835.1"/>
    </source>
</evidence>
<dbReference type="Proteomes" id="UP001286313">
    <property type="component" value="Unassembled WGS sequence"/>
</dbReference>
<comment type="caution">
    <text evidence="1">The sequence shown here is derived from an EMBL/GenBank/DDBJ whole genome shotgun (WGS) entry which is preliminary data.</text>
</comment>
<evidence type="ECO:0000313" key="2">
    <source>
        <dbReference type="Proteomes" id="UP001286313"/>
    </source>
</evidence>
<dbReference type="EMBL" id="JAWQEG010004622">
    <property type="protein sequence ID" value="KAK3860835.1"/>
    <property type="molecule type" value="Genomic_DNA"/>
</dbReference>
<dbReference type="AlphaFoldDB" id="A0AAE1ESR2"/>
<protein>
    <submittedName>
        <fullName evidence="1">Uncharacterized protein</fullName>
    </submittedName>
</protein>
<proteinExistence type="predicted"/>
<feature type="non-terminal residue" evidence="1">
    <location>
        <position position="72"/>
    </location>
</feature>
<gene>
    <name evidence="1" type="ORF">Pcinc_033142</name>
</gene>
<reference evidence="1" key="1">
    <citation type="submission" date="2023-10" db="EMBL/GenBank/DDBJ databases">
        <title>Genome assemblies of two species of porcelain crab, Petrolisthes cinctipes and Petrolisthes manimaculis (Anomura: Porcellanidae).</title>
        <authorList>
            <person name="Angst P."/>
        </authorList>
    </citation>
    <scope>NUCLEOTIDE SEQUENCE</scope>
    <source>
        <strain evidence="1">PB745_01</strain>
        <tissue evidence="1">Gill</tissue>
    </source>
</reference>
<name>A0AAE1ESR2_PETCI</name>